<proteinExistence type="predicted"/>
<dbReference type="InterPro" id="IPR013529">
    <property type="entry name" value="Glyco_hydro_42_N"/>
</dbReference>
<dbReference type="InterPro" id="IPR018087">
    <property type="entry name" value="Glyco_hydro_5_CS"/>
</dbReference>
<accession>A0AAW6U1F4</accession>
<keyword evidence="6" id="KW-1185">Reference proteome</keyword>
<dbReference type="RefSeq" id="WP_349245066.1">
    <property type="nucleotide sequence ID" value="NZ_JASCXX010000012.1"/>
</dbReference>
<dbReference type="GO" id="GO:0009341">
    <property type="term" value="C:beta-galactosidase complex"/>
    <property type="evidence" value="ECO:0007669"/>
    <property type="project" value="InterPro"/>
</dbReference>
<dbReference type="InterPro" id="IPR017853">
    <property type="entry name" value="GH"/>
</dbReference>
<dbReference type="EMBL" id="JASCXX010000012">
    <property type="protein sequence ID" value="MDI6449658.1"/>
    <property type="molecule type" value="Genomic_DNA"/>
</dbReference>
<evidence type="ECO:0000259" key="4">
    <source>
        <dbReference type="Pfam" id="PF02449"/>
    </source>
</evidence>
<dbReference type="SUPFAM" id="SSF51445">
    <property type="entry name" value="(Trans)glycosidases"/>
    <property type="match status" value="1"/>
</dbReference>
<comment type="caution">
    <text evidence="5">The sequence shown here is derived from an EMBL/GenBank/DDBJ whole genome shotgun (WGS) entry which is preliminary data.</text>
</comment>
<dbReference type="InterPro" id="IPR045053">
    <property type="entry name" value="MAN-like"/>
</dbReference>
<organism evidence="5 6">
    <name type="scientific">Anaerobaca lacustris</name>
    <dbReference type="NCBI Taxonomy" id="3044600"/>
    <lineage>
        <taxon>Bacteria</taxon>
        <taxon>Pseudomonadati</taxon>
        <taxon>Planctomycetota</taxon>
        <taxon>Phycisphaerae</taxon>
        <taxon>Sedimentisphaerales</taxon>
        <taxon>Anaerobacaceae</taxon>
        <taxon>Anaerobaca</taxon>
    </lineage>
</organism>
<keyword evidence="2 5" id="KW-0326">Glycosidase</keyword>
<evidence type="ECO:0000256" key="2">
    <source>
        <dbReference type="ARBA" id="ARBA00023295"/>
    </source>
</evidence>
<gene>
    <name evidence="5" type="ORF">QJ522_11435</name>
</gene>
<sequence length="522" mass="59107">MADASRGPCGRTLRALACGGLILVSIALAGCSSTQKMPLIAVTGDGRGFVETGTGQPFVPFGTNYYDPNTGWPPQVWKQFNPEVVALEFELMRELGVNCARVFLAAATFQPDVDTIDSKALKKLDKLVAIARRTGIRLILTGPDHWEGRPSYWEPDRFAGPEALQALDRFWTVLGRRYRGEPAILAWDLLNEPHMPWHVESWDPMWNAWLQSKYGTQEALKAAWGDELEAEESLGNIQPAQDAAEKDNPRLHDWQLFREHLADQWVQRQVRVLREADPTHPVTIGYIQWSFPVVRPGDPHVYSAFNPRRQAEWLDFLSIHFYPLMGNPFGSKTNWDQNLAYLQTLLAYCHVGKPVVLGEYGWYGGGTPEGRPYLNEDEQARWIGAEIEASRRLAQGWLSWPFADTPEATDMSVFGGLIMHDYTMKLWGLRFRSYAAASFMLAQSTPELPSFDFLASLTAPMEDLVVMHEEYTQKVQAALAQAGPVPEIEVQTRALGAEDTEALRQRQEQRRQEYLRQQADRD</sequence>
<keyword evidence="1 5" id="KW-0378">Hydrolase</keyword>
<dbReference type="GO" id="GO:0004565">
    <property type="term" value="F:beta-galactosidase activity"/>
    <property type="evidence" value="ECO:0007669"/>
    <property type="project" value="UniProtKB-EC"/>
</dbReference>
<dbReference type="PANTHER" id="PTHR31451">
    <property type="match status" value="1"/>
</dbReference>
<evidence type="ECO:0000313" key="6">
    <source>
        <dbReference type="Proteomes" id="UP001431776"/>
    </source>
</evidence>
<feature type="domain" description="Glycoside hydrolase family 42 N-terminal" evidence="4">
    <location>
        <begin position="166"/>
        <end position="359"/>
    </location>
</feature>
<name>A0AAW6U1F4_9BACT</name>
<feature type="compositionally biased region" description="Basic and acidic residues" evidence="3">
    <location>
        <begin position="501"/>
        <end position="522"/>
    </location>
</feature>
<evidence type="ECO:0000313" key="5">
    <source>
        <dbReference type="EMBL" id="MDI6449658.1"/>
    </source>
</evidence>
<dbReference type="EC" id="3.2.1.23" evidence="5"/>
<evidence type="ECO:0000256" key="1">
    <source>
        <dbReference type="ARBA" id="ARBA00022801"/>
    </source>
</evidence>
<dbReference type="Pfam" id="PF02449">
    <property type="entry name" value="Glyco_hydro_42"/>
    <property type="match status" value="1"/>
</dbReference>
<dbReference type="PROSITE" id="PS00659">
    <property type="entry name" value="GLYCOSYL_HYDROL_F5"/>
    <property type="match status" value="1"/>
</dbReference>
<dbReference type="Proteomes" id="UP001431776">
    <property type="component" value="Unassembled WGS sequence"/>
</dbReference>
<dbReference type="PROSITE" id="PS51257">
    <property type="entry name" value="PROKAR_LIPOPROTEIN"/>
    <property type="match status" value="1"/>
</dbReference>
<feature type="region of interest" description="Disordered" evidence="3">
    <location>
        <begin position="499"/>
        <end position="522"/>
    </location>
</feature>
<protein>
    <submittedName>
        <fullName evidence="5">Beta-galactosidase</fullName>
        <ecNumber evidence="5">3.2.1.23</ecNumber>
    </submittedName>
</protein>
<dbReference type="GO" id="GO:0005975">
    <property type="term" value="P:carbohydrate metabolic process"/>
    <property type="evidence" value="ECO:0007669"/>
    <property type="project" value="InterPro"/>
</dbReference>
<dbReference type="AlphaFoldDB" id="A0AAW6U1F4"/>
<reference evidence="5" key="1">
    <citation type="submission" date="2023-05" db="EMBL/GenBank/DDBJ databases">
        <title>Anaerotaeda fermentans gen. nov., sp. nov., a novel anaerobic planctomycete of the new family within the order Sedimentisphaerales isolated from Taman Peninsula, Russia.</title>
        <authorList>
            <person name="Khomyakova M.A."/>
            <person name="Merkel A.Y."/>
            <person name="Slobodkin A.I."/>
        </authorList>
    </citation>
    <scope>NUCLEOTIDE SEQUENCE</scope>
    <source>
        <strain evidence="5">M17dextr</strain>
    </source>
</reference>
<evidence type="ECO:0000256" key="3">
    <source>
        <dbReference type="SAM" id="MobiDB-lite"/>
    </source>
</evidence>
<dbReference type="Gene3D" id="3.20.20.80">
    <property type="entry name" value="Glycosidases"/>
    <property type="match status" value="1"/>
</dbReference>